<reference evidence="1 2" key="1">
    <citation type="submission" date="2018-05" db="EMBL/GenBank/DDBJ databases">
        <title>Genomic Encyclopedia of Archaeal and Bacterial Type Strains, Phase II (KMG-II): from individual species to whole genera.</title>
        <authorList>
            <person name="Goeker M."/>
        </authorList>
    </citation>
    <scope>NUCLEOTIDE SEQUENCE [LARGE SCALE GENOMIC DNA]</scope>
    <source>
        <strain evidence="1 2">DSM 19975</strain>
    </source>
</reference>
<dbReference type="RefSeq" id="WP_109609093.1">
    <property type="nucleotide sequence ID" value="NZ_QGHA01000007.1"/>
</dbReference>
<protein>
    <submittedName>
        <fullName evidence="1">Uncharacterized protein</fullName>
    </submittedName>
</protein>
<comment type="caution">
    <text evidence="1">The sequence shown here is derived from an EMBL/GenBank/DDBJ whole genome shotgun (WGS) entry which is preliminary data.</text>
</comment>
<dbReference type="EMBL" id="QGHA01000007">
    <property type="protein sequence ID" value="PWK75858.1"/>
    <property type="molecule type" value="Genomic_DNA"/>
</dbReference>
<keyword evidence="2" id="KW-1185">Reference proteome</keyword>
<evidence type="ECO:0000313" key="1">
    <source>
        <dbReference type="EMBL" id="PWK75858.1"/>
    </source>
</evidence>
<name>A0A316H637_9SPHI</name>
<gene>
    <name evidence="1" type="ORF">LX99_03591</name>
</gene>
<dbReference type="Proteomes" id="UP000245678">
    <property type="component" value="Unassembled WGS sequence"/>
</dbReference>
<proteinExistence type="predicted"/>
<evidence type="ECO:0000313" key="2">
    <source>
        <dbReference type="Proteomes" id="UP000245678"/>
    </source>
</evidence>
<organism evidence="1 2">
    <name type="scientific">Mucilaginibacter oryzae</name>
    <dbReference type="NCBI Taxonomy" id="468058"/>
    <lineage>
        <taxon>Bacteria</taxon>
        <taxon>Pseudomonadati</taxon>
        <taxon>Bacteroidota</taxon>
        <taxon>Sphingobacteriia</taxon>
        <taxon>Sphingobacteriales</taxon>
        <taxon>Sphingobacteriaceae</taxon>
        <taxon>Mucilaginibacter</taxon>
    </lineage>
</organism>
<accession>A0A316H637</accession>
<dbReference type="Pfam" id="PF18143">
    <property type="entry name" value="HAD_SAK_2"/>
    <property type="match status" value="1"/>
</dbReference>
<dbReference type="AlphaFoldDB" id="A0A316H637"/>
<sequence>MLILLDIDGVLVSAASWRKPEFMDDGFPVFNEASVKALQRILAETGASILLTTSHKLKYELTEWKIMLNARGIYPKEIQRLYTDSLTKKRLDEILEWYQKRQLPNRAFVIIDDDKMLNNLPENIKRNLILTSSSVGLTDELADKAINILRKKEL</sequence>